<dbReference type="PANTHER" id="PTHR47718">
    <property type="entry name" value="OS01G0519700 PROTEIN"/>
    <property type="match status" value="1"/>
</dbReference>
<evidence type="ECO:0000313" key="1">
    <source>
        <dbReference type="EMBL" id="RIB07521.1"/>
    </source>
</evidence>
<dbReference type="STRING" id="44941.A0A397UD32"/>
<sequence length="247" mass="28895">MKLHSFGFDEQSKDGFNEQIKLCEEQPFQVKDSTFQSRSCNQSTSFTSSNIEIDHDNFEYDEHLDSEFNDQSDYEFEEEAELYEGQLFNTVDEAYAAVEAFAHSNRFGIRKGRVEKDTSNNREISRTFLCHHAGKLKQLNKYNISTFTNVHTGHTPDPTTIRFIPKNRNLTSDMLKDIEYYTVIGKLNSSAQYRLLFGKYKIPIHRRNLYNAISKFKKIDSHVNNDALQLLSKLFQNKEEDSKWVIE</sequence>
<gene>
    <name evidence="1" type="ORF">C2G38_2214189</name>
</gene>
<keyword evidence="2" id="KW-1185">Reference proteome</keyword>
<reference evidence="1 2" key="1">
    <citation type="submission" date="2018-06" db="EMBL/GenBank/DDBJ databases">
        <title>Comparative genomics reveals the genomic features of Rhizophagus irregularis, R. cerebriforme, R. diaphanum and Gigaspora rosea, and their symbiotic lifestyle signature.</title>
        <authorList>
            <person name="Morin E."/>
            <person name="San Clemente H."/>
            <person name="Chen E.C.H."/>
            <person name="De La Providencia I."/>
            <person name="Hainaut M."/>
            <person name="Kuo A."/>
            <person name="Kohler A."/>
            <person name="Murat C."/>
            <person name="Tang N."/>
            <person name="Roy S."/>
            <person name="Loubradou J."/>
            <person name="Henrissat B."/>
            <person name="Grigoriev I.V."/>
            <person name="Corradi N."/>
            <person name="Roux C."/>
            <person name="Martin F.M."/>
        </authorList>
    </citation>
    <scope>NUCLEOTIDE SEQUENCE [LARGE SCALE GENOMIC DNA]</scope>
    <source>
        <strain evidence="1 2">DAOM 194757</strain>
    </source>
</reference>
<comment type="caution">
    <text evidence="1">The sequence shown here is derived from an EMBL/GenBank/DDBJ whole genome shotgun (WGS) entry which is preliminary data.</text>
</comment>
<organism evidence="1 2">
    <name type="scientific">Gigaspora rosea</name>
    <dbReference type="NCBI Taxonomy" id="44941"/>
    <lineage>
        <taxon>Eukaryota</taxon>
        <taxon>Fungi</taxon>
        <taxon>Fungi incertae sedis</taxon>
        <taxon>Mucoromycota</taxon>
        <taxon>Glomeromycotina</taxon>
        <taxon>Glomeromycetes</taxon>
        <taxon>Diversisporales</taxon>
        <taxon>Gigasporaceae</taxon>
        <taxon>Gigaspora</taxon>
    </lineage>
</organism>
<evidence type="ECO:0008006" key="3">
    <source>
        <dbReference type="Google" id="ProtNLM"/>
    </source>
</evidence>
<dbReference type="PANTHER" id="PTHR47718:SF9">
    <property type="entry name" value="PROTEIN FAR1-RELATED SEQUENCE"/>
    <property type="match status" value="1"/>
</dbReference>
<dbReference type="OrthoDB" id="2428906at2759"/>
<evidence type="ECO:0000313" key="2">
    <source>
        <dbReference type="Proteomes" id="UP000266673"/>
    </source>
</evidence>
<accession>A0A397UD32</accession>
<protein>
    <recommendedName>
        <fullName evidence="3">FAR1 domain-containing protein</fullName>
    </recommendedName>
</protein>
<proteinExistence type="predicted"/>
<dbReference type="EMBL" id="QKWP01001642">
    <property type="protein sequence ID" value="RIB07521.1"/>
    <property type="molecule type" value="Genomic_DNA"/>
</dbReference>
<dbReference type="Proteomes" id="UP000266673">
    <property type="component" value="Unassembled WGS sequence"/>
</dbReference>
<name>A0A397UD32_9GLOM</name>
<dbReference type="AlphaFoldDB" id="A0A397UD32"/>